<proteinExistence type="predicted"/>
<name>A0A1J5STM1_9ZZZZ</name>
<dbReference type="PANTHER" id="PTHR47176">
    <property type="entry name" value="OSJNBA0020J04.13 PROTEIN"/>
    <property type="match status" value="1"/>
</dbReference>
<protein>
    <submittedName>
        <fullName evidence="1">Putative deoxyribonuclease YcfH</fullName>
        <ecNumber evidence="1">3.1.21.-</ecNumber>
    </submittedName>
</protein>
<dbReference type="SUPFAM" id="SSF51556">
    <property type="entry name" value="Metallo-dependent hydrolases"/>
    <property type="match status" value="1"/>
</dbReference>
<dbReference type="GO" id="GO:0016788">
    <property type="term" value="F:hydrolase activity, acting on ester bonds"/>
    <property type="evidence" value="ECO:0007669"/>
    <property type="project" value="InterPro"/>
</dbReference>
<dbReference type="EC" id="3.1.21.-" evidence="1"/>
<dbReference type="CDD" id="cd01310">
    <property type="entry name" value="TatD_DNAse"/>
    <property type="match status" value="1"/>
</dbReference>
<evidence type="ECO:0000313" key="1">
    <source>
        <dbReference type="EMBL" id="OIR07376.1"/>
    </source>
</evidence>
<dbReference type="Gene3D" id="3.20.20.140">
    <property type="entry name" value="Metal-dependent hydrolases"/>
    <property type="match status" value="1"/>
</dbReference>
<organism evidence="1">
    <name type="scientific">mine drainage metagenome</name>
    <dbReference type="NCBI Taxonomy" id="410659"/>
    <lineage>
        <taxon>unclassified sequences</taxon>
        <taxon>metagenomes</taxon>
        <taxon>ecological metagenomes</taxon>
    </lineage>
</organism>
<dbReference type="PIRSF" id="PIRSF005902">
    <property type="entry name" value="DNase_TatD"/>
    <property type="match status" value="1"/>
</dbReference>
<dbReference type="PANTHER" id="PTHR47176:SF1">
    <property type="entry name" value="OS04G0577500 PROTEIN"/>
    <property type="match status" value="1"/>
</dbReference>
<gene>
    <name evidence="1" type="primary">ycfH_2</name>
    <name evidence="1" type="ORF">GALL_106320</name>
</gene>
<comment type="caution">
    <text evidence="1">The sequence shown here is derived from an EMBL/GenBank/DDBJ whole genome shotgun (WGS) entry which is preliminary data.</text>
</comment>
<dbReference type="EMBL" id="MLJW01000038">
    <property type="protein sequence ID" value="OIR07376.1"/>
    <property type="molecule type" value="Genomic_DNA"/>
</dbReference>
<dbReference type="InterPro" id="IPR032466">
    <property type="entry name" value="Metal_Hydrolase"/>
</dbReference>
<dbReference type="Pfam" id="PF01026">
    <property type="entry name" value="TatD_DNase"/>
    <property type="match status" value="1"/>
</dbReference>
<dbReference type="AlphaFoldDB" id="A0A1J5STM1"/>
<reference evidence="1" key="1">
    <citation type="submission" date="2016-10" db="EMBL/GenBank/DDBJ databases">
        <title>Sequence of Gallionella enrichment culture.</title>
        <authorList>
            <person name="Poehlein A."/>
            <person name="Muehling M."/>
            <person name="Daniel R."/>
        </authorList>
    </citation>
    <scope>NUCLEOTIDE SEQUENCE</scope>
</reference>
<accession>A0A1J5STM1</accession>
<sequence>MYFDAHNHFQDDWLDPHRELLIEELRRAGIGGMVMNGTCEADWGKVAAIATRTPWIVPSFGLHPWDCGNRGPDWESRLVAALTATPRAAVGEIGIDRWILDRARPDDPRLAGLRRAPLDEQLTVFVRQLALARLLNRPASVHCLDAWGPLLDCLRATPLPSRGFLLHAYGGSAELIAAFADLGAYFSFNGSFLEERRTRNRDAFRHVPPDRLLVETDAPAMPLPPAWTRFSLPPTSSGDAVNHPGNLIGAYEGLAQLRGLPVDGLAELCARNYRRLFLGDA</sequence>
<keyword evidence="1" id="KW-0378">Hydrolase</keyword>
<dbReference type="InterPro" id="IPR001130">
    <property type="entry name" value="TatD-like"/>
</dbReference>